<dbReference type="InterPro" id="IPR013762">
    <property type="entry name" value="Integrase-like_cat_sf"/>
</dbReference>
<dbReference type="GO" id="GO:0006281">
    <property type="term" value="P:DNA repair"/>
    <property type="evidence" value="ECO:0007669"/>
    <property type="project" value="UniProtKB-ARBA"/>
</dbReference>
<dbReference type="EMBL" id="JAWWNJ010000224">
    <property type="protein sequence ID" value="KAK6969425.1"/>
    <property type="molecule type" value="Genomic_DNA"/>
</dbReference>
<dbReference type="PRINTS" id="PR00853">
    <property type="entry name" value="XPGRADSUPER"/>
</dbReference>
<dbReference type="PANTHER" id="PTHR11081:SF75">
    <property type="entry name" value="ENDONUCLEASE, PUTATIVE (AFU_ORTHOLOGUE AFUA_3G13260)-RELATED"/>
    <property type="match status" value="1"/>
</dbReference>
<dbReference type="InterPro" id="IPR006084">
    <property type="entry name" value="XPG/Rad2"/>
</dbReference>
<feature type="region of interest" description="Disordered" evidence="2">
    <location>
        <begin position="66"/>
        <end position="96"/>
    </location>
</feature>
<dbReference type="Proteomes" id="UP001362999">
    <property type="component" value="Unassembled WGS sequence"/>
</dbReference>
<dbReference type="Gene3D" id="3.40.50.1010">
    <property type="entry name" value="5'-nuclease"/>
    <property type="match status" value="2"/>
</dbReference>
<dbReference type="CDD" id="cd09906">
    <property type="entry name" value="H3TH_YEN1"/>
    <property type="match status" value="1"/>
</dbReference>
<dbReference type="InterPro" id="IPR036279">
    <property type="entry name" value="5-3_exonuclease_C_sf"/>
</dbReference>
<dbReference type="InterPro" id="IPR029060">
    <property type="entry name" value="PIN-like_dom_sf"/>
</dbReference>
<feature type="domain" description="XPG-I" evidence="3">
    <location>
        <begin position="214"/>
        <end position="284"/>
    </location>
</feature>
<dbReference type="GO" id="GO:0015074">
    <property type="term" value="P:DNA integration"/>
    <property type="evidence" value="ECO:0007669"/>
    <property type="project" value="InterPro"/>
</dbReference>
<protein>
    <recommendedName>
        <fullName evidence="3">XPG-I domain-containing protein</fullName>
    </recommendedName>
</protein>
<feature type="region of interest" description="Disordered" evidence="2">
    <location>
        <begin position="1139"/>
        <end position="1185"/>
    </location>
</feature>
<dbReference type="CDD" id="cd09870">
    <property type="entry name" value="PIN_YEN1"/>
    <property type="match status" value="1"/>
</dbReference>
<evidence type="ECO:0000259" key="3">
    <source>
        <dbReference type="SMART" id="SM00484"/>
    </source>
</evidence>
<dbReference type="InterPro" id="IPR037316">
    <property type="entry name" value="Yen1_H3TH"/>
</dbReference>
<dbReference type="GO" id="GO:0008821">
    <property type="term" value="F:crossover junction DNA endonuclease activity"/>
    <property type="evidence" value="ECO:0007669"/>
    <property type="project" value="InterPro"/>
</dbReference>
<dbReference type="GO" id="GO:0003677">
    <property type="term" value="F:DNA binding"/>
    <property type="evidence" value="ECO:0007669"/>
    <property type="project" value="InterPro"/>
</dbReference>
<organism evidence="4 5">
    <name type="scientific">Favolaschia claudopus</name>
    <dbReference type="NCBI Taxonomy" id="2862362"/>
    <lineage>
        <taxon>Eukaryota</taxon>
        <taxon>Fungi</taxon>
        <taxon>Dikarya</taxon>
        <taxon>Basidiomycota</taxon>
        <taxon>Agaricomycotina</taxon>
        <taxon>Agaricomycetes</taxon>
        <taxon>Agaricomycetidae</taxon>
        <taxon>Agaricales</taxon>
        <taxon>Marasmiineae</taxon>
        <taxon>Mycenaceae</taxon>
        <taxon>Favolaschia</taxon>
    </lineage>
</organism>
<reference evidence="4 5" key="1">
    <citation type="journal article" date="2024" name="J Genomics">
        <title>Draft genome sequencing and assembly of Favolaschia claudopus CIRM-BRFM 2984 isolated from oak limbs.</title>
        <authorList>
            <person name="Navarro D."/>
            <person name="Drula E."/>
            <person name="Chaduli D."/>
            <person name="Cazenave R."/>
            <person name="Ahrendt S."/>
            <person name="Wang J."/>
            <person name="Lipzen A."/>
            <person name="Daum C."/>
            <person name="Barry K."/>
            <person name="Grigoriev I.V."/>
            <person name="Favel A."/>
            <person name="Rosso M.N."/>
            <person name="Martin F."/>
        </authorList>
    </citation>
    <scope>NUCLEOTIDE SEQUENCE [LARGE SCALE GENOMIC DNA]</scope>
    <source>
        <strain evidence="4 5">CIRM-BRFM 2984</strain>
    </source>
</reference>
<feature type="compositionally biased region" description="Polar residues" evidence="2">
    <location>
        <begin position="1155"/>
        <end position="1177"/>
    </location>
</feature>
<evidence type="ECO:0000313" key="5">
    <source>
        <dbReference type="Proteomes" id="UP001362999"/>
    </source>
</evidence>
<comment type="caution">
    <text evidence="4">The sequence shown here is derived from an EMBL/GenBank/DDBJ whole genome shotgun (WGS) entry which is preliminary data.</text>
</comment>
<dbReference type="Pfam" id="PF00867">
    <property type="entry name" value="XPG_I"/>
    <property type="match status" value="1"/>
</dbReference>
<dbReference type="SUPFAM" id="SSF88723">
    <property type="entry name" value="PIN domain-like"/>
    <property type="match status" value="1"/>
</dbReference>
<name>A0AAV9Z3F8_9AGAR</name>
<dbReference type="GO" id="GO:0006310">
    <property type="term" value="P:DNA recombination"/>
    <property type="evidence" value="ECO:0007669"/>
    <property type="project" value="UniProtKB-KW"/>
</dbReference>
<proteinExistence type="predicted"/>
<dbReference type="SMART" id="SM00484">
    <property type="entry name" value="XPGI"/>
    <property type="match status" value="1"/>
</dbReference>
<dbReference type="SUPFAM" id="SSF47807">
    <property type="entry name" value="5' to 3' exonuclease, C-terminal subdomain"/>
    <property type="match status" value="1"/>
</dbReference>
<accession>A0AAV9Z3F8</accession>
<dbReference type="InterPro" id="IPR006086">
    <property type="entry name" value="XPG-I_dom"/>
</dbReference>
<dbReference type="SUPFAM" id="SSF56349">
    <property type="entry name" value="DNA breaking-rejoining enzymes"/>
    <property type="match status" value="1"/>
</dbReference>
<sequence>MPRASPSRVGMDSLLTKTKEKLLGCLEIASRCFAGAFVAHLNALRGTVNPSIATNFSHLPSMSGSTMNDASGYNPLPNRSHQTVPNPRQGTTHSLPSTMGIPGYWKIVDHASEMQSLKLLASQEGRRGLSGMRVGIDACLWITQCQAVFHKPIHAQSGRNPELRALFFKAAAISNAGLDAKFVFDGKNRPSVKRGKRVRAKPHWLVEEFQQMLTLFGFDYYTAPGEAEAELAHLNRRGEIDAVLTDDGDAALFGAYHIIRSLDKKHKDNITVYTADAIARHPDVGLTQGGILLLAVMGGGDYDTVGLPDCGMGTAHALARCGYGDSLLLAAQTLCNDDLEQFLVGWRQEIRTELATNSQGFMKSKRKVLSTKVPNDFPSTKTLQLYARPTTSWSDGFLPPNTASWNLKLPCLPELGRFCHNKFGWKPLDIVSKFKKHVFPGMCLRRLNMVWSLLLLMESVSDLDSSQPLDPLRELHNHVVLGRINDEHPGLSSFLGIVAVKEVRPSLNFYKMKISIGASSRRALSLLRAPAAAAGSPSATIMQWVPAKNVERYFPLLAARFNGEPASIGIPALVHAAKATPLPALLGFIDLTIDDVEGGGDDDDVVMDEDLHNFIYFLACESAAAMAKTPRTRSKVTTADSASLRKKKADMQAEFGKSKNTRNVYKGYYDRGVRILQDVVKERKAREKKNPGCLTDGIDNNLLAKAFTGPPNKHSVYAVEMYLTQKCVVEDLGKSTADGIHGAMADYWDKLPGGQYNGPYSYDEDTGKVHGNPARAPEVLDFLQCVKNKARVKGAAATRQHAEATTIEDMRLLMQWSESECSHKKLESLKFANSQDLLLQIKHGLMRAFLSSGFVLWTRNFETCQIQERDLSNGTGPAPYYLPYLGVFLDNRKGWQKKQGYDGPLESNHYQIYEQEDTPEIDMFTHLRRWRILYRHLLGRDFEPDDYLFPFVSSNGTIHAKKPMTHETVQDLLNEFTLGAKIDKTFTTHCLRRGGAQYRFMFAPIGKRWSLSIIRWWGGWAVGEQVDTLMRYLLDSLQSYETGHGDALYPFRTEPDKSFMGEHKALQPPSTAEFRLFGAQILTKLDSIVAQVQVAGQPLPATQLLDLVGSMQRASVSSDMARITVATSSCVNHIPAQFHGQHTQSHHASPEVSRPQPTVTQPSSFTSSVSDENSDPNSVVPVSGAIIPGVGRDSQSWKRAIDQWFKGDPDHGLQVALKDWPASWYSGKMRLVTGTLYSNRKLLAEEYERLGCNDEEFMQNYPEYPKITLLLNAIRQSKGLVRKGSSA</sequence>
<evidence type="ECO:0000256" key="1">
    <source>
        <dbReference type="ARBA" id="ARBA00023172"/>
    </source>
</evidence>
<evidence type="ECO:0000256" key="2">
    <source>
        <dbReference type="SAM" id="MobiDB-lite"/>
    </source>
</evidence>
<keyword evidence="1" id="KW-0233">DNA recombination</keyword>
<dbReference type="InterPro" id="IPR011010">
    <property type="entry name" value="DNA_brk_join_enz"/>
</dbReference>
<keyword evidence="5" id="KW-1185">Reference proteome</keyword>
<dbReference type="Gene3D" id="1.10.443.10">
    <property type="entry name" value="Intergrase catalytic core"/>
    <property type="match status" value="1"/>
</dbReference>
<dbReference type="GO" id="GO:0017108">
    <property type="term" value="F:5'-flap endonuclease activity"/>
    <property type="evidence" value="ECO:0007669"/>
    <property type="project" value="TreeGrafter"/>
</dbReference>
<evidence type="ECO:0000313" key="4">
    <source>
        <dbReference type="EMBL" id="KAK6969425.1"/>
    </source>
</evidence>
<dbReference type="PANTHER" id="PTHR11081">
    <property type="entry name" value="FLAP ENDONUCLEASE FAMILY MEMBER"/>
    <property type="match status" value="1"/>
</dbReference>
<gene>
    <name evidence="4" type="ORF">R3P38DRAFT_2814401</name>
</gene>